<dbReference type="PROSITE" id="PS50887">
    <property type="entry name" value="GGDEF"/>
    <property type="match status" value="1"/>
</dbReference>
<accession>A0A7W8DE41</accession>
<protein>
    <recommendedName>
        <fullName evidence="2">diguanylate cyclase</fullName>
        <ecNumber evidence="2">2.7.7.65</ecNumber>
    </recommendedName>
</protein>
<evidence type="ECO:0000313" key="8">
    <source>
        <dbReference type="EMBL" id="MBB5015511.1"/>
    </source>
</evidence>
<evidence type="ECO:0000256" key="5">
    <source>
        <dbReference type="SAM" id="Phobius"/>
    </source>
</evidence>
<evidence type="ECO:0000256" key="1">
    <source>
        <dbReference type="ARBA" id="ARBA00001946"/>
    </source>
</evidence>
<dbReference type="Proteomes" id="UP000519004">
    <property type="component" value="Unassembled WGS sequence"/>
</dbReference>
<dbReference type="InterPro" id="IPR050469">
    <property type="entry name" value="Diguanylate_Cyclase"/>
</dbReference>
<comment type="catalytic activity">
    <reaction evidence="3">
        <text>2 GTP = 3',3'-c-di-GMP + 2 diphosphate</text>
        <dbReference type="Rhea" id="RHEA:24898"/>
        <dbReference type="ChEBI" id="CHEBI:33019"/>
        <dbReference type="ChEBI" id="CHEBI:37565"/>
        <dbReference type="ChEBI" id="CHEBI:58805"/>
        <dbReference type="EC" id="2.7.7.65"/>
    </reaction>
</comment>
<feature type="chain" id="PRO_5030525669" description="diguanylate cyclase" evidence="6">
    <location>
        <begin position="22"/>
        <end position="953"/>
    </location>
</feature>
<keyword evidence="5" id="KW-0812">Transmembrane</keyword>
<feature type="coiled-coil region" evidence="4">
    <location>
        <begin position="770"/>
        <end position="797"/>
    </location>
</feature>
<dbReference type="InterPro" id="IPR043128">
    <property type="entry name" value="Rev_trsase/Diguanyl_cyclase"/>
</dbReference>
<gene>
    <name evidence="8" type="ORF">HNQ58_001415</name>
</gene>
<dbReference type="SMART" id="SM00267">
    <property type="entry name" value="GGDEF"/>
    <property type="match status" value="1"/>
</dbReference>
<evidence type="ECO:0000313" key="9">
    <source>
        <dbReference type="Proteomes" id="UP000519004"/>
    </source>
</evidence>
<evidence type="ECO:0000256" key="4">
    <source>
        <dbReference type="SAM" id="Coils"/>
    </source>
</evidence>
<evidence type="ECO:0000256" key="3">
    <source>
        <dbReference type="ARBA" id="ARBA00034247"/>
    </source>
</evidence>
<dbReference type="EMBL" id="JACHHX010000008">
    <property type="protein sequence ID" value="MBB5015511.1"/>
    <property type="molecule type" value="Genomic_DNA"/>
</dbReference>
<comment type="cofactor">
    <cofactor evidence="1">
        <name>Mg(2+)</name>
        <dbReference type="ChEBI" id="CHEBI:18420"/>
    </cofactor>
</comment>
<evidence type="ECO:0000256" key="6">
    <source>
        <dbReference type="SAM" id="SignalP"/>
    </source>
</evidence>
<dbReference type="SUPFAM" id="SSF63829">
    <property type="entry name" value="Calcium-dependent phosphotriesterase"/>
    <property type="match status" value="2"/>
</dbReference>
<dbReference type="Gene3D" id="3.30.70.270">
    <property type="match status" value="1"/>
</dbReference>
<dbReference type="Gene3D" id="2.60.40.10">
    <property type="entry name" value="Immunoglobulins"/>
    <property type="match status" value="1"/>
</dbReference>
<dbReference type="EC" id="2.7.7.65" evidence="2"/>
<dbReference type="GO" id="GO:1902201">
    <property type="term" value="P:negative regulation of bacterial-type flagellum-dependent cell motility"/>
    <property type="evidence" value="ECO:0007669"/>
    <property type="project" value="TreeGrafter"/>
</dbReference>
<dbReference type="Pfam" id="PF00990">
    <property type="entry name" value="GGDEF"/>
    <property type="match status" value="1"/>
</dbReference>
<keyword evidence="9" id="KW-1185">Reference proteome</keyword>
<keyword evidence="5" id="KW-0472">Membrane</keyword>
<reference evidence="8 9" key="1">
    <citation type="submission" date="2020-08" db="EMBL/GenBank/DDBJ databases">
        <title>Genomic Encyclopedia of Type Strains, Phase IV (KMG-IV): sequencing the most valuable type-strain genomes for metagenomic binning, comparative biology and taxonomic classification.</title>
        <authorList>
            <person name="Goeker M."/>
        </authorList>
    </citation>
    <scope>NUCLEOTIDE SEQUENCE [LARGE SCALE GENOMIC DNA]</scope>
    <source>
        <strain evidence="8 9">DSM 25897</strain>
    </source>
</reference>
<feature type="signal peptide" evidence="6">
    <location>
        <begin position="1"/>
        <end position="21"/>
    </location>
</feature>
<dbReference type="InterPro" id="IPR029787">
    <property type="entry name" value="Nucleotide_cyclase"/>
</dbReference>
<dbReference type="InterPro" id="IPR000160">
    <property type="entry name" value="GGDEF_dom"/>
</dbReference>
<evidence type="ECO:0000256" key="2">
    <source>
        <dbReference type="ARBA" id="ARBA00012528"/>
    </source>
</evidence>
<dbReference type="AlphaFoldDB" id="A0A7W8DE41"/>
<dbReference type="PANTHER" id="PTHR45138:SF9">
    <property type="entry name" value="DIGUANYLATE CYCLASE DGCM-RELATED"/>
    <property type="match status" value="1"/>
</dbReference>
<name>A0A7W8DE41_9GAMM</name>
<organism evidence="8 9">
    <name type="scientific">Rehaibacterium terrae</name>
    <dbReference type="NCBI Taxonomy" id="1341696"/>
    <lineage>
        <taxon>Bacteria</taxon>
        <taxon>Pseudomonadati</taxon>
        <taxon>Pseudomonadota</taxon>
        <taxon>Gammaproteobacteria</taxon>
        <taxon>Lysobacterales</taxon>
        <taxon>Lysobacteraceae</taxon>
        <taxon>Rehaibacterium</taxon>
    </lineage>
</organism>
<dbReference type="FunFam" id="3.30.70.270:FF:000001">
    <property type="entry name" value="Diguanylate cyclase domain protein"/>
    <property type="match status" value="1"/>
</dbReference>
<comment type="caution">
    <text evidence="8">The sequence shown here is derived from an EMBL/GenBank/DDBJ whole genome shotgun (WGS) entry which is preliminary data.</text>
</comment>
<feature type="transmembrane region" description="Helical" evidence="5">
    <location>
        <begin position="737"/>
        <end position="761"/>
    </location>
</feature>
<dbReference type="Gene3D" id="2.130.10.10">
    <property type="entry name" value="YVTN repeat-like/Quinoprotein amine dehydrogenase"/>
    <property type="match status" value="1"/>
</dbReference>
<dbReference type="GO" id="GO:0043709">
    <property type="term" value="P:cell adhesion involved in single-species biofilm formation"/>
    <property type="evidence" value="ECO:0007669"/>
    <property type="project" value="TreeGrafter"/>
</dbReference>
<proteinExistence type="predicted"/>
<sequence length="953" mass="105224">MRIIVLLVAVVLGMAPPAAPAAEPSLRGVPLAQRHAPENYGAKPRSFGVDTDAAGRLYVANIDGVLRFDGHEWRLLTLPGGMPARGVARGPDGRMYVASFDHFGVLPATEDDSLAYEDLRPAFGLEGDAARVGLVWQVRAASDGVWFRADRELFFYAMDPARHRRIPLPPEARSIYLAEDVLYLRVEGIGVMRVRDGALEPLPGAAAFSRQPLSAVIARPQGLLLVGYEGFFQAGADGIRHLPGEADRLFAESPPFSAQLLTDGSLAVGTLRGEIQRYDAALRLIKRFPTGSFAIEAMTLDREGGLWAATEGDLLRLRLPAPWSQFGAQHGLRGVINDSEWHEGALWLASTRGIGRLRPVPDGQPLAEWFDWTDFEGYALQSTPAGLLIAHRSGIYALEGADRPRELLDGQEDAVFRLVPSRHDPGLVYAVGSERIWLLRLAGGRWSLAAQWDNPGANASRLIETAPGEFWTDNARGGPHRFRVDPASGELRERREFGAADGLVPDPDAGVQLYVLDERLHAVSGERGHVLAGERFVPDGGDLLSRVERPGELEVVPTPHGDFAWTSRKLLLRPPGRSDWESVRFDDGARRGFVGVRLGSDGVLRVSTWTALLQYQPGEPVLPAAPLQVSFAAVELHTDDGAVRPLPVRTASPVTVPAGALLHLRFAVVTMAPDIEFRYRVPGMTRDWSPWSGERQLGIRVRPGDWRLEVEARARDGRPIAAAQYAFHGEPRWHETLWVRGFGALATLGLLLLLTQGLAFLRTRRFRRANLRLEQRIAERTRELEEANRKLAELAVEDPLTGVANRRALEQGLLREWHRCLSLQRPLAVLMIDVDHFKRYNDEHGHLEGDAMLRRVAERLRAAHDPVGELLARYGGEEFALLLPGVHLADAQHRAEALRRRFDQPDCPVTVSIGVAAQVPGPQDEPHALLRRADAALYRAKRNGRNRVEVAND</sequence>
<dbReference type="NCBIfam" id="TIGR00254">
    <property type="entry name" value="GGDEF"/>
    <property type="match status" value="1"/>
</dbReference>
<dbReference type="PANTHER" id="PTHR45138">
    <property type="entry name" value="REGULATORY COMPONENTS OF SENSORY TRANSDUCTION SYSTEM"/>
    <property type="match status" value="1"/>
</dbReference>
<keyword evidence="5" id="KW-1133">Transmembrane helix</keyword>
<dbReference type="InterPro" id="IPR015943">
    <property type="entry name" value="WD40/YVTN_repeat-like_dom_sf"/>
</dbReference>
<dbReference type="GO" id="GO:0052621">
    <property type="term" value="F:diguanylate cyclase activity"/>
    <property type="evidence" value="ECO:0007669"/>
    <property type="project" value="UniProtKB-EC"/>
</dbReference>
<feature type="domain" description="GGDEF" evidence="7">
    <location>
        <begin position="825"/>
        <end position="953"/>
    </location>
</feature>
<dbReference type="GO" id="GO:0005886">
    <property type="term" value="C:plasma membrane"/>
    <property type="evidence" value="ECO:0007669"/>
    <property type="project" value="TreeGrafter"/>
</dbReference>
<dbReference type="RefSeq" id="WP_183948197.1">
    <property type="nucleotide sequence ID" value="NZ_JACHHX010000008.1"/>
</dbReference>
<dbReference type="SUPFAM" id="SSF55073">
    <property type="entry name" value="Nucleotide cyclase"/>
    <property type="match status" value="1"/>
</dbReference>
<evidence type="ECO:0000259" key="7">
    <source>
        <dbReference type="PROSITE" id="PS50887"/>
    </source>
</evidence>
<dbReference type="InterPro" id="IPR013783">
    <property type="entry name" value="Ig-like_fold"/>
</dbReference>
<keyword evidence="4" id="KW-0175">Coiled coil</keyword>
<keyword evidence="6" id="KW-0732">Signal</keyword>
<dbReference type="CDD" id="cd01949">
    <property type="entry name" value="GGDEF"/>
    <property type="match status" value="1"/>
</dbReference>